<dbReference type="GO" id="GO:0003677">
    <property type="term" value="F:DNA binding"/>
    <property type="evidence" value="ECO:0007669"/>
    <property type="project" value="UniProtKB-KW"/>
</dbReference>
<dbReference type="PANTHER" id="PTHR33169:SF26">
    <property type="entry name" value="CONSERVED PROTEIN"/>
    <property type="match status" value="1"/>
</dbReference>
<accession>A0A1I5V361</accession>
<dbReference type="InterPro" id="IPR036390">
    <property type="entry name" value="WH_DNA-bd_sf"/>
</dbReference>
<proteinExistence type="predicted"/>
<dbReference type="Gene3D" id="1.10.10.10">
    <property type="entry name" value="Winged helix-like DNA-binding domain superfamily/Winged helix DNA-binding domain"/>
    <property type="match status" value="1"/>
</dbReference>
<dbReference type="InterPro" id="IPR036388">
    <property type="entry name" value="WH-like_DNA-bd_sf"/>
</dbReference>
<reference evidence="3 4" key="1">
    <citation type="submission" date="2016-10" db="EMBL/GenBank/DDBJ databases">
        <authorList>
            <person name="de Groot N.N."/>
        </authorList>
    </citation>
    <scope>NUCLEOTIDE SEQUENCE [LARGE SCALE GENOMIC DNA]</scope>
    <source>
        <strain evidence="3 4">DSM 44637</strain>
    </source>
</reference>
<evidence type="ECO:0000313" key="5">
    <source>
        <dbReference type="Proteomes" id="UP000470404"/>
    </source>
</evidence>
<evidence type="ECO:0000313" key="4">
    <source>
        <dbReference type="Proteomes" id="UP000199137"/>
    </source>
</evidence>
<dbReference type="SUPFAM" id="SSF46785">
    <property type="entry name" value="Winged helix' DNA-binding domain"/>
    <property type="match status" value="1"/>
</dbReference>
<dbReference type="InterPro" id="IPR052509">
    <property type="entry name" value="Metal_resp_DNA-bind_regulator"/>
</dbReference>
<organism evidence="3 4">
    <name type="scientific">Amycolatopsis rubida</name>
    <dbReference type="NCBI Taxonomy" id="112413"/>
    <lineage>
        <taxon>Bacteria</taxon>
        <taxon>Bacillati</taxon>
        <taxon>Actinomycetota</taxon>
        <taxon>Actinomycetes</taxon>
        <taxon>Pseudonocardiales</taxon>
        <taxon>Pseudonocardiaceae</taxon>
        <taxon>Amycolatopsis</taxon>
    </lineage>
</organism>
<dbReference type="AlphaFoldDB" id="A0A1I5V361"/>
<dbReference type="OrthoDB" id="122286at2"/>
<dbReference type="InterPro" id="IPR005149">
    <property type="entry name" value="Tscrpt_reg_PadR_N"/>
</dbReference>
<gene>
    <name evidence="2" type="ORF">G3I59_28250</name>
    <name evidence="3" type="ORF">SAMN05421854_108177</name>
</gene>
<dbReference type="STRING" id="112413.SAMN05421854_108177"/>
<keyword evidence="3" id="KW-0238">DNA-binding</keyword>
<keyword evidence="5" id="KW-1185">Reference proteome</keyword>
<dbReference type="EMBL" id="JAAGNC010000145">
    <property type="protein sequence ID" value="NEC59370.1"/>
    <property type="molecule type" value="Genomic_DNA"/>
</dbReference>
<dbReference type="EMBL" id="FOWC01000008">
    <property type="protein sequence ID" value="SFQ01396.1"/>
    <property type="molecule type" value="Genomic_DNA"/>
</dbReference>
<reference evidence="2 5" key="2">
    <citation type="submission" date="2020-01" db="EMBL/GenBank/DDBJ databases">
        <title>Insect and environment-associated Actinomycetes.</title>
        <authorList>
            <person name="Currrie C."/>
            <person name="Chevrette M."/>
            <person name="Carlson C."/>
            <person name="Stubbendieck R."/>
            <person name="Wendt-Pienkowski E."/>
        </authorList>
    </citation>
    <scope>NUCLEOTIDE SEQUENCE [LARGE SCALE GENOMIC DNA]</scope>
    <source>
        <strain evidence="2 5">SID8386</strain>
    </source>
</reference>
<feature type="domain" description="Transcription regulator PadR N-terminal" evidence="1">
    <location>
        <begin position="10"/>
        <end position="81"/>
    </location>
</feature>
<evidence type="ECO:0000259" key="1">
    <source>
        <dbReference type="Pfam" id="PF03551"/>
    </source>
</evidence>
<dbReference type="Pfam" id="PF03551">
    <property type="entry name" value="PadR"/>
    <property type="match status" value="1"/>
</dbReference>
<dbReference type="PANTHER" id="PTHR33169">
    <property type="entry name" value="PADR-FAMILY TRANSCRIPTIONAL REGULATOR"/>
    <property type="match status" value="1"/>
</dbReference>
<evidence type="ECO:0000313" key="3">
    <source>
        <dbReference type="EMBL" id="SFQ01396.1"/>
    </source>
</evidence>
<sequence length="169" mass="18946">MTYVWTDVLLLAKLAERPWHGYELRKQVEESSGRALSNNSLYPALRRFAEAGAVTRTAEPQEGRPPRHVYTITDVGRELLHDLLADLPPELAGDPAEFLARLAGFGRLTPEERLRVLDARQTAVAAQRDRLAKLGAGQADPWSRLVLAEVQRRAENEQDWLASLRTRAG</sequence>
<dbReference type="RefSeq" id="WP_093575184.1">
    <property type="nucleotide sequence ID" value="NZ_FOWC01000008.1"/>
</dbReference>
<dbReference type="Proteomes" id="UP000470404">
    <property type="component" value="Unassembled WGS sequence"/>
</dbReference>
<name>A0A1I5V361_9PSEU</name>
<dbReference type="Proteomes" id="UP000199137">
    <property type="component" value="Unassembled WGS sequence"/>
</dbReference>
<evidence type="ECO:0000313" key="2">
    <source>
        <dbReference type="EMBL" id="NEC59370.1"/>
    </source>
</evidence>
<protein>
    <submittedName>
        <fullName evidence="3">DNA-binding transcriptional regulator, PadR family</fullName>
    </submittedName>
    <submittedName>
        <fullName evidence="2">Helix-turn-helix transcriptional regulator</fullName>
    </submittedName>
</protein>